<comment type="similarity">
    <text evidence="2 6">Belongs to the pseudouridine synthase RluA family.</text>
</comment>
<evidence type="ECO:0000256" key="5">
    <source>
        <dbReference type="PROSITE-ProRule" id="PRU00182"/>
    </source>
</evidence>
<comment type="function">
    <text evidence="6">Responsible for synthesis of pseudouridine from uracil.</text>
</comment>
<name>A0A265NEY9_9BACI</name>
<dbReference type="InterPro" id="IPR050188">
    <property type="entry name" value="RluA_PseudoU_synthase"/>
</dbReference>
<accession>A0A265NEY9</accession>
<dbReference type="InterPro" id="IPR006224">
    <property type="entry name" value="PsdUridine_synth_RluA-like_CS"/>
</dbReference>
<evidence type="ECO:0000313" key="9">
    <source>
        <dbReference type="Proteomes" id="UP000216498"/>
    </source>
</evidence>
<dbReference type="FunFam" id="3.30.2350.10:FF:000005">
    <property type="entry name" value="Pseudouridine synthase"/>
    <property type="match status" value="1"/>
</dbReference>
<evidence type="ECO:0000259" key="7">
    <source>
        <dbReference type="Pfam" id="PF00849"/>
    </source>
</evidence>
<dbReference type="EC" id="5.4.99.-" evidence="6"/>
<evidence type="ECO:0000313" key="8">
    <source>
        <dbReference type="EMBL" id="OZU90612.1"/>
    </source>
</evidence>
<dbReference type="InterPro" id="IPR020103">
    <property type="entry name" value="PsdUridine_synth_cat_dom_sf"/>
</dbReference>
<evidence type="ECO:0000256" key="4">
    <source>
        <dbReference type="PIRSR" id="PIRSR606225-1"/>
    </source>
</evidence>
<proteinExistence type="inferred from homology"/>
<dbReference type="Proteomes" id="UP000216498">
    <property type="component" value="Unassembled WGS sequence"/>
</dbReference>
<dbReference type="Pfam" id="PF00849">
    <property type="entry name" value="PseudoU_synth_2"/>
    <property type="match status" value="1"/>
</dbReference>
<protein>
    <recommendedName>
        <fullName evidence="6">Pseudouridine synthase</fullName>
        <ecNumber evidence="6">5.4.99.-</ecNumber>
    </recommendedName>
</protein>
<reference evidence="8 9" key="1">
    <citation type="submission" date="2017-08" db="EMBL/GenBank/DDBJ databases">
        <title>Virgibacillus indicus sp. nov. and Virgibacillus profoundi sp. nov, two moderately halophilic bacteria isolated from marine sediment by using the Microfluidic Streak Plate.</title>
        <authorList>
            <person name="Xu B."/>
            <person name="Hu B."/>
            <person name="Wang J."/>
            <person name="Zhu Y."/>
            <person name="Huang L."/>
            <person name="Du W."/>
            <person name="Huang Y."/>
        </authorList>
    </citation>
    <scope>NUCLEOTIDE SEQUENCE [LARGE SCALE GENOMIC DNA]</scope>
    <source>
        <strain evidence="8 9">IO3-P2-C2</strain>
    </source>
</reference>
<dbReference type="AlphaFoldDB" id="A0A265NEY9"/>
<dbReference type="PROSITE" id="PS01129">
    <property type="entry name" value="PSI_RLU"/>
    <property type="match status" value="1"/>
</dbReference>
<gene>
    <name evidence="8" type="ORF">CIL03_05600</name>
</gene>
<dbReference type="GO" id="GO:0009982">
    <property type="term" value="F:pseudouridine synthase activity"/>
    <property type="evidence" value="ECO:0007669"/>
    <property type="project" value="InterPro"/>
</dbReference>
<dbReference type="RefSeq" id="WP_094884325.1">
    <property type="nucleotide sequence ID" value="NZ_NPMS01000001.1"/>
</dbReference>
<dbReference type="EMBL" id="NPMS01000001">
    <property type="protein sequence ID" value="OZU90612.1"/>
    <property type="molecule type" value="Genomic_DNA"/>
</dbReference>
<organism evidence="8 9">
    <name type="scientific">Virgibacillus indicus</name>
    <dbReference type="NCBI Taxonomy" id="2024554"/>
    <lineage>
        <taxon>Bacteria</taxon>
        <taxon>Bacillati</taxon>
        <taxon>Bacillota</taxon>
        <taxon>Bacilli</taxon>
        <taxon>Bacillales</taxon>
        <taxon>Bacillaceae</taxon>
        <taxon>Virgibacillus</taxon>
    </lineage>
</organism>
<dbReference type="NCBIfam" id="TIGR00005">
    <property type="entry name" value="rluA_subfam"/>
    <property type="match status" value="1"/>
</dbReference>
<dbReference type="InterPro" id="IPR006225">
    <property type="entry name" value="PsdUridine_synth_RluC/D"/>
</dbReference>
<keyword evidence="9" id="KW-1185">Reference proteome</keyword>
<comment type="caution">
    <text evidence="8">The sequence shown here is derived from an EMBL/GenBank/DDBJ whole genome shotgun (WGS) entry which is preliminary data.</text>
</comment>
<evidence type="ECO:0000256" key="2">
    <source>
        <dbReference type="ARBA" id="ARBA00010876"/>
    </source>
</evidence>
<dbReference type="PANTHER" id="PTHR21600">
    <property type="entry name" value="MITOCHONDRIAL RNA PSEUDOURIDINE SYNTHASE"/>
    <property type="match status" value="1"/>
</dbReference>
<dbReference type="PANTHER" id="PTHR21600:SF35">
    <property type="entry name" value="PSEUDOURIDINE SYNTHASE"/>
    <property type="match status" value="1"/>
</dbReference>
<dbReference type="PROSITE" id="PS50889">
    <property type="entry name" value="S4"/>
    <property type="match status" value="1"/>
</dbReference>
<keyword evidence="3 6" id="KW-0413">Isomerase</keyword>
<keyword evidence="5" id="KW-0694">RNA-binding</keyword>
<comment type="catalytic activity">
    <reaction evidence="1 6">
        <text>a uridine in RNA = a pseudouridine in RNA</text>
        <dbReference type="Rhea" id="RHEA:48348"/>
        <dbReference type="Rhea" id="RHEA-COMP:12068"/>
        <dbReference type="Rhea" id="RHEA-COMP:12069"/>
        <dbReference type="ChEBI" id="CHEBI:65314"/>
        <dbReference type="ChEBI" id="CHEBI:65315"/>
    </reaction>
</comment>
<feature type="active site" evidence="4">
    <location>
        <position position="133"/>
    </location>
</feature>
<evidence type="ECO:0000256" key="6">
    <source>
        <dbReference type="RuleBase" id="RU362028"/>
    </source>
</evidence>
<dbReference type="Gene3D" id="3.30.2350.10">
    <property type="entry name" value="Pseudouridine synthase"/>
    <property type="match status" value="1"/>
</dbReference>
<dbReference type="GO" id="GO:0000455">
    <property type="term" value="P:enzyme-directed rRNA pseudouridine synthesis"/>
    <property type="evidence" value="ECO:0007669"/>
    <property type="project" value="TreeGrafter"/>
</dbReference>
<sequence>MKWTITNEHNGMIIREYLQNVHGFSRRLIKQVKFDGGDILVNGMPKTVRYALKPKDILEIKFPPEKIGSHILPEEMELAIVYEDDAIIIVEKPAGIATIPSLHHQTGSLANGLLGYYKKNNIPFTIHVVTRLDRDTTGLVLIAKHRYSHSLLSASQKAGEVRRKYMAVIEGILQKKQGTIDAQIGRKPGSIIERIVTETGKNAVTHYKVIRETGKHSLLEIELETGRTHQIRVHFSFMKHPLAGDNLYGGSTELITRQALHCCEISFNHPVTKKVMTFQSPLPADIKSLNDVTTQS</sequence>
<evidence type="ECO:0000256" key="3">
    <source>
        <dbReference type="ARBA" id="ARBA00023235"/>
    </source>
</evidence>
<evidence type="ECO:0000256" key="1">
    <source>
        <dbReference type="ARBA" id="ARBA00000073"/>
    </source>
</evidence>
<dbReference type="CDD" id="cd02869">
    <property type="entry name" value="PseudoU_synth_RluA_like"/>
    <property type="match status" value="1"/>
</dbReference>
<dbReference type="GO" id="GO:0003723">
    <property type="term" value="F:RNA binding"/>
    <property type="evidence" value="ECO:0007669"/>
    <property type="project" value="UniProtKB-KW"/>
</dbReference>
<dbReference type="OrthoDB" id="9807829at2"/>
<dbReference type="GO" id="GO:0140098">
    <property type="term" value="F:catalytic activity, acting on RNA"/>
    <property type="evidence" value="ECO:0007669"/>
    <property type="project" value="UniProtKB-ARBA"/>
</dbReference>
<dbReference type="InterPro" id="IPR006145">
    <property type="entry name" value="PsdUridine_synth_RsuA/RluA"/>
</dbReference>
<feature type="domain" description="Pseudouridine synthase RsuA/RluA-like" evidence="7">
    <location>
        <begin position="87"/>
        <end position="236"/>
    </location>
</feature>
<dbReference type="SUPFAM" id="SSF55120">
    <property type="entry name" value="Pseudouridine synthase"/>
    <property type="match status" value="1"/>
</dbReference>